<evidence type="ECO:0000256" key="5">
    <source>
        <dbReference type="ARBA" id="ARBA00022821"/>
    </source>
</evidence>
<protein>
    <recommendedName>
        <fullName evidence="1">ADP-ribosyl cyclase/cyclic ADP-ribose hydrolase</fullName>
        <ecNumber evidence="1">3.2.2.6</ecNumber>
    </recommendedName>
</protein>
<proteinExistence type="predicted"/>
<keyword evidence="3" id="KW-0677">Repeat</keyword>
<evidence type="ECO:0000256" key="2">
    <source>
        <dbReference type="ARBA" id="ARBA00022614"/>
    </source>
</evidence>
<dbReference type="PROSITE" id="PS50104">
    <property type="entry name" value="TIR"/>
    <property type="match status" value="1"/>
</dbReference>
<dbReference type="Pfam" id="PF23286">
    <property type="entry name" value="LRR_13"/>
    <property type="match status" value="1"/>
</dbReference>
<dbReference type="InterPro" id="IPR044974">
    <property type="entry name" value="Disease_R_plants"/>
</dbReference>
<evidence type="ECO:0000256" key="6">
    <source>
        <dbReference type="ARBA" id="ARBA00023027"/>
    </source>
</evidence>
<keyword evidence="6" id="KW-0520">NAD</keyword>
<dbReference type="GO" id="GO:0061809">
    <property type="term" value="F:NAD+ nucleosidase activity, cyclic ADP-ribose generating"/>
    <property type="evidence" value="ECO:0007669"/>
    <property type="project" value="UniProtKB-EC"/>
</dbReference>
<organism evidence="9 10">
    <name type="scientific">Pyrus ussuriensis x Pyrus communis</name>
    <dbReference type="NCBI Taxonomy" id="2448454"/>
    <lineage>
        <taxon>Eukaryota</taxon>
        <taxon>Viridiplantae</taxon>
        <taxon>Streptophyta</taxon>
        <taxon>Embryophyta</taxon>
        <taxon>Tracheophyta</taxon>
        <taxon>Spermatophyta</taxon>
        <taxon>Magnoliopsida</taxon>
        <taxon>eudicotyledons</taxon>
        <taxon>Gunneridae</taxon>
        <taxon>Pentapetalae</taxon>
        <taxon>rosids</taxon>
        <taxon>fabids</taxon>
        <taxon>Rosales</taxon>
        <taxon>Rosaceae</taxon>
        <taxon>Amygdaloideae</taxon>
        <taxon>Maleae</taxon>
        <taxon>Pyrus</taxon>
    </lineage>
</organism>
<dbReference type="SMART" id="SM00255">
    <property type="entry name" value="TIR"/>
    <property type="match status" value="1"/>
</dbReference>
<dbReference type="Pfam" id="PF01582">
    <property type="entry name" value="TIR"/>
    <property type="match status" value="1"/>
</dbReference>
<keyword evidence="2" id="KW-0433">Leucine-rich repeat</keyword>
<reference evidence="9 10" key="3">
    <citation type="submission" date="2019-11" db="EMBL/GenBank/DDBJ databases">
        <title>A de novo genome assembly of a pear dwarfing rootstock.</title>
        <authorList>
            <person name="Wang F."/>
            <person name="Wang J."/>
            <person name="Li S."/>
            <person name="Zhang Y."/>
            <person name="Fang M."/>
            <person name="Ma L."/>
            <person name="Zhao Y."/>
            <person name="Jiang S."/>
        </authorList>
    </citation>
    <scope>NUCLEOTIDE SEQUENCE [LARGE SCALE GENOMIC DNA]</scope>
    <source>
        <strain evidence="9">S2</strain>
        <tissue evidence="9">Leaf</tissue>
    </source>
</reference>
<keyword evidence="10" id="KW-1185">Reference proteome</keyword>
<dbReference type="Gene3D" id="3.40.50.10140">
    <property type="entry name" value="Toll/interleukin-1 receptor homology (TIR) domain"/>
    <property type="match status" value="1"/>
</dbReference>
<evidence type="ECO:0000256" key="7">
    <source>
        <dbReference type="ARBA" id="ARBA00047304"/>
    </source>
</evidence>
<reference evidence="9 10" key="1">
    <citation type="submission" date="2019-09" db="EMBL/GenBank/DDBJ databases">
        <authorList>
            <person name="Ou C."/>
        </authorList>
    </citation>
    <scope>NUCLEOTIDE SEQUENCE [LARGE SCALE GENOMIC DNA]</scope>
    <source>
        <strain evidence="9">S2</strain>
        <tissue evidence="9">Leaf</tissue>
    </source>
</reference>
<keyword evidence="4" id="KW-0378">Hydrolase</keyword>
<dbReference type="EC" id="3.2.2.6" evidence="1"/>
<dbReference type="OrthoDB" id="1630823at2759"/>
<dbReference type="InterPro" id="IPR042197">
    <property type="entry name" value="Apaf_helical"/>
</dbReference>
<dbReference type="Proteomes" id="UP000327157">
    <property type="component" value="Chromosome 7"/>
</dbReference>
<dbReference type="InterPro" id="IPR000157">
    <property type="entry name" value="TIR_dom"/>
</dbReference>
<reference evidence="10" key="2">
    <citation type="submission" date="2019-10" db="EMBL/GenBank/DDBJ databases">
        <title>A de novo genome assembly of a pear dwarfing rootstock.</title>
        <authorList>
            <person name="Wang F."/>
            <person name="Wang J."/>
            <person name="Li S."/>
            <person name="Zhang Y."/>
            <person name="Fang M."/>
            <person name="Ma L."/>
            <person name="Zhao Y."/>
            <person name="Jiang S."/>
        </authorList>
    </citation>
    <scope>NUCLEOTIDE SEQUENCE [LARGE SCALE GENOMIC DNA]</scope>
</reference>
<feature type="domain" description="TIR" evidence="8">
    <location>
        <begin position="18"/>
        <end position="183"/>
    </location>
</feature>
<comment type="caution">
    <text evidence="9">The sequence shown here is derived from an EMBL/GenBank/DDBJ whole genome shotgun (WGS) entry which is preliminary data.</text>
</comment>
<dbReference type="InterPro" id="IPR032675">
    <property type="entry name" value="LRR_dom_sf"/>
</dbReference>
<dbReference type="GO" id="GO:0006952">
    <property type="term" value="P:defense response"/>
    <property type="evidence" value="ECO:0007669"/>
    <property type="project" value="InterPro"/>
</dbReference>
<dbReference type="Pfam" id="PF13855">
    <property type="entry name" value="LRR_8"/>
    <property type="match status" value="1"/>
</dbReference>
<dbReference type="InterPro" id="IPR058546">
    <property type="entry name" value="RPS4B/Roq1-like_LRR"/>
</dbReference>
<keyword evidence="5" id="KW-0611">Plant defense</keyword>
<dbReference type="GO" id="GO:0043531">
    <property type="term" value="F:ADP binding"/>
    <property type="evidence" value="ECO:0007669"/>
    <property type="project" value="InterPro"/>
</dbReference>
<sequence length="1211" mass="137626">MIPQAGGVSSSSSPTPLWTYDVFLSFRGTDTRTSFTDHLYAALTRKGIITFRDDEKLKKGSSITELYNAVEESRCVIAILSSNYADSTWCMEELATAVECRRVMGQILVPIFYHVHPSELRNQTGNFGKAFCKLEERAVKGNLEKLRRWRAALVEVAGLSGFHLDGFESELIQTIVENISTKLNQTISSVFTDLVGMDSRVKEMLSDLEMGRNNVHIIGIWGMGGIGKTTIAHVVSERIRAQFEAYSFLANVREVSEKQGLVHLQKKLLSDILLESNVRMHNTHTGSSIIRERLQTKKVLIILDDVDRLEQLKALCDHSWFGQGSRIIITSRDKDVLVKGGVDRINQVKALTNNEALQLFNWKAFRSDQVGEDFFQLSKNFVKNGYGLPLAIEVSGSSLFRRSVEEWSSALLRLERKPVEMLFDVLKVSFDGLQEIEKKIFLDIACFFKGEDEYRIKRILESRYGHCPIIHFKVLTEKCLLTTFGGKLWMHDLIEQLGWEIVSREHPEAGKRSRLWLPKDIFPVLVHNRGTTSVQGVFLNFEKEQEIRVNDPFSEMKNLKYLKIWNGNISGNTKYLSNELALLEWHECPLNSLPSGFESDKLVELKIHSSCIKQLWTGKKCWSRLTFIDMSDSQYLIKTPDFTGVPNLEILVLQGCARLVEVHPTIGGLRNLISLNMRNCKSVESLPPFKSLKSLKSLTLSACSRLKKFPEVEGNMKCLLRVYLDETAIEELPTSIQHLTSLTFLNLRDCKNLLSLPNTIQYLTSLKSLILAGCSKFDEIPENLNCVECLEELDISGTAIRESPSVVGMLNLKYLSFRGCRDLPSNSWHSLFNCWWCRKSYVPTSLLLLTSFSSLTSLTELDLSYCNLIDGAIPQDFGDLISLRKLNLSGNNFVRLPESICQLSKLESLNLSNCQRLQLLPELPLSVRHVNAEDCISLMCFQDKFKLWTSAVSGMTTVNSHSSSDNPEYYTSAPRRISRTYTSGGFGMTTFSISSEDQEWKPCVDSWLPTQVFQRDLLDCRSCSMSSVCAQIEIPEWFSNIVNGDSIAIPIPPNLKDNKKWMGVAAVFLVKGQPSVSNSESDTETSDYLYRFTLGTHEFRLEPYLLDWKESCTLVRSSSDDFLCFFYESHMRFPKTLNESRSIWALLEAINPCMEVQKCGIRLVYKQDVAGFIQTFMMCFGGGQHEMNLQEVDKATFESGWFNLDNKYIFR</sequence>
<evidence type="ECO:0000313" key="9">
    <source>
        <dbReference type="EMBL" id="KAB2595542.1"/>
    </source>
</evidence>
<comment type="catalytic activity">
    <reaction evidence="7">
        <text>NAD(+) + H2O = ADP-D-ribose + nicotinamide + H(+)</text>
        <dbReference type="Rhea" id="RHEA:16301"/>
        <dbReference type="ChEBI" id="CHEBI:15377"/>
        <dbReference type="ChEBI" id="CHEBI:15378"/>
        <dbReference type="ChEBI" id="CHEBI:17154"/>
        <dbReference type="ChEBI" id="CHEBI:57540"/>
        <dbReference type="ChEBI" id="CHEBI:57967"/>
        <dbReference type="EC" id="3.2.2.6"/>
    </reaction>
    <physiologicalReaction direction="left-to-right" evidence="7">
        <dbReference type="Rhea" id="RHEA:16302"/>
    </physiologicalReaction>
</comment>
<dbReference type="InterPro" id="IPR058192">
    <property type="entry name" value="WHD_ROQ1-like"/>
</dbReference>
<dbReference type="PROSITE" id="PS51450">
    <property type="entry name" value="LRR"/>
    <property type="match status" value="1"/>
</dbReference>
<dbReference type="SMART" id="SM00369">
    <property type="entry name" value="LRR_TYP"/>
    <property type="match status" value="2"/>
</dbReference>
<dbReference type="InterPro" id="IPR045344">
    <property type="entry name" value="C-JID"/>
</dbReference>
<dbReference type="InterPro" id="IPR035897">
    <property type="entry name" value="Toll_tir_struct_dom_sf"/>
</dbReference>
<accession>A0A5N5F2R0</accession>
<dbReference type="Gene3D" id="3.40.50.300">
    <property type="entry name" value="P-loop containing nucleotide triphosphate hydrolases"/>
    <property type="match status" value="1"/>
</dbReference>
<dbReference type="PRINTS" id="PR00364">
    <property type="entry name" value="DISEASERSIST"/>
</dbReference>
<dbReference type="InterPro" id="IPR003591">
    <property type="entry name" value="Leu-rich_rpt_typical-subtyp"/>
</dbReference>
<name>A0A5N5F2R0_9ROSA</name>
<evidence type="ECO:0000256" key="4">
    <source>
        <dbReference type="ARBA" id="ARBA00022801"/>
    </source>
</evidence>
<dbReference type="InterPro" id="IPR001611">
    <property type="entry name" value="Leu-rich_rpt"/>
</dbReference>
<dbReference type="EMBL" id="SMOL01000781">
    <property type="protein sequence ID" value="KAB2595542.1"/>
    <property type="molecule type" value="Genomic_DNA"/>
</dbReference>
<dbReference type="Pfam" id="PF23282">
    <property type="entry name" value="WHD_ROQ1"/>
    <property type="match status" value="1"/>
</dbReference>
<dbReference type="GO" id="GO:0007165">
    <property type="term" value="P:signal transduction"/>
    <property type="evidence" value="ECO:0007669"/>
    <property type="project" value="InterPro"/>
</dbReference>
<evidence type="ECO:0000313" key="10">
    <source>
        <dbReference type="Proteomes" id="UP000327157"/>
    </source>
</evidence>
<dbReference type="SUPFAM" id="SSF52540">
    <property type="entry name" value="P-loop containing nucleoside triphosphate hydrolases"/>
    <property type="match status" value="1"/>
</dbReference>
<dbReference type="PANTHER" id="PTHR11017:SF527">
    <property type="entry name" value="TMV RESISTANCE PROTEIN N-LIKE"/>
    <property type="match status" value="1"/>
</dbReference>
<evidence type="ECO:0000259" key="8">
    <source>
        <dbReference type="PROSITE" id="PS50104"/>
    </source>
</evidence>
<dbReference type="Pfam" id="PF00931">
    <property type="entry name" value="NB-ARC"/>
    <property type="match status" value="1"/>
</dbReference>
<dbReference type="InterPro" id="IPR027417">
    <property type="entry name" value="P-loop_NTPase"/>
</dbReference>
<dbReference type="Gene3D" id="3.80.10.10">
    <property type="entry name" value="Ribonuclease Inhibitor"/>
    <property type="match status" value="2"/>
</dbReference>
<evidence type="ECO:0000256" key="1">
    <source>
        <dbReference type="ARBA" id="ARBA00011982"/>
    </source>
</evidence>
<evidence type="ECO:0000256" key="3">
    <source>
        <dbReference type="ARBA" id="ARBA00022737"/>
    </source>
</evidence>
<gene>
    <name evidence="9" type="ORF">D8674_030992</name>
</gene>
<dbReference type="Pfam" id="PF20160">
    <property type="entry name" value="C-JID"/>
    <property type="match status" value="1"/>
</dbReference>
<dbReference type="SUPFAM" id="SSF52058">
    <property type="entry name" value="L domain-like"/>
    <property type="match status" value="2"/>
</dbReference>
<dbReference type="SUPFAM" id="SSF52200">
    <property type="entry name" value="Toll/Interleukin receptor TIR domain"/>
    <property type="match status" value="1"/>
</dbReference>
<dbReference type="FunFam" id="3.40.50.10140:FF:000007">
    <property type="entry name" value="Disease resistance protein (TIR-NBS-LRR class)"/>
    <property type="match status" value="1"/>
</dbReference>
<dbReference type="PANTHER" id="PTHR11017">
    <property type="entry name" value="LEUCINE-RICH REPEAT-CONTAINING PROTEIN"/>
    <property type="match status" value="1"/>
</dbReference>
<dbReference type="InterPro" id="IPR002182">
    <property type="entry name" value="NB-ARC"/>
</dbReference>
<dbReference type="AlphaFoldDB" id="A0A5N5F2R0"/>
<dbReference type="Gene3D" id="1.10.8.430">
    <property type="entry name" value="Helical domain of apoptotic protease-activating factors"/>
    <property type="match status" value="1"/>
</dbReference>